<feature type="transmembrane region" description="Helical" evidence="1">
    <location>
        <begin position="38"/>
        <end position="59"/>
    </location>
</feature>
<proteinExistence type="predicted"/>
<dbReference type="AlphaFoldDB" id="A0A0A9ELY3"/>
<evidence type="ECO:0000313" key="2">
    <source>
        <dbReference type="EMBL" id="JAE01750.1"/>
    </source>
</evidence>
<protein>
    <submittedName>
        <fullName evidence="2">Uncharacterized protein</fullName>
    </submittedName>
</protein>
<dbReference type="EMBL" id="GBRH01196146">
    <property type="protein sequence ID" value="JAE01750.1"/>
    <property type="molecule type" value="Transcribed_RNA"/>
</dbReference>
<accession>A0A0A9ELY3</accession>
<sequence length="72" mass="8057">MVPYSVLASIGKLIMTAICLLICITSRGVESELPVYQLIFSIFRFGKLLSPVLSSWILLSSPKKKVMYNKGY</sequence>
<keyword evidence="1" id="KW-0812">Transmembrane</keyword>
<reference evidence="2" key="1">
    <citation type="submission" date="2014-09" db="EMBL/GenBank/DDBJ databases">
        <authorList>
            <person name="Magalhaes I.L.F."/>
            <person name="Oliveira U."/>
            <person name="Santos F.R."/>
            <person name="Vidigal T.H.D.A."/>
            <person name="Brescovit A.D."/>
            <person name="Santos A.J."/>
        </authorList>
    </citation>
    <scope>NUCLEOTIDE SEQUENCE</scope>
    <source>
        <tissue evidence="2">Shoot tissue taken approximately 20 cm above the soil surface</tissue>
    </source>
</reference>
<keyword evidence="1" id="KW-1133">Transmembrane helix</keyword>
<reference evidence="2" key="2">
    <citation type="journal article" date="2015" name="Data Brief">
        <title>Shoot transcriptome of the giant reed, Arundo donax.</title>
        <authorList>
            <person name="Barrero R.A."/>
            <person name="Guerrero F.D."/>
            <person name="Moolhuijzen P."/>
            <person name="Goolsby J.A."/>
            <person name="Tidwell J."/>
            <person name="Bellgard S.E."/>
            <person name="Bellgard M.I."/>
        </authorList>
    </citation>
    <scope>NUCLEOTIDE SEQUENCE</scope>
    <source>
        <tissue evidence="2">Shoot tissue taken approximately 20 cm above the soil surface</tissue>
    </source>
</reference>
<keyword evidence="1" id="KW-0472">Membrane</keyword>
<evidence type="ECO:0000256" key="1">
    <source>
        <dbReference type="SAM" id="Phobius"/>
    </source>
</evidence>
<organism evidence="2">
    <name type="scientific">Arundo donax</name>
    <name type="common">Giant reed</name>
    <name type="synonym">Donax arundinaceus</name>
    <dbReference type="NCBI Taxonomy" id="35708"/>
    <lineage>
        <taxon>Eukaryota</taxon>
        <taxon>Viridiplantae</taxon>
        <taxon>Streptophyta</taxon>
        <taxon>Embryophyta</taxon>
        <taxon>Tracheophyta</taxon>
        <taxon>Spermatophyta</taxon>
        <taxon>Magnoliopsida</taxon>
        <taxon>Liliopsida</taxon>
        <taxon>Poales</taxon>
        <taxon>Poaceae</taxon>
        <taxon>PACMAD clade</taxon>
        <taxon>Arundinoideae</taxon>
        <taxon>Arundineae</taxon>
        <taxon>Arundo</taxon>
    </lineage>
</organism>
<name>A0A0A9ELY3_ARUDO</name>